<gene>
    <name evidence="9" type="ORF">PENPOL_c020G07957</name>
</gene>
<feature type="transmembrane region" description="Helical" evidence="7">
    <location>
        <begin position="470"/>
        <end position="492"/>
    </location>
</feature>
<dbReference type="Pfam" id="PF07690">
    <property type="entry name" value="MFS_1"/>
    <property type="match status" value="1"/>
</dbReference>
<feature type="region of interest" description="Disordered" evidence="6">
    <location>
        <begin position="1"/>
        <end position="30"/>
    </location>
</feature>
<comment type="subcellular location">
    <subcellularLocation>
        <location evidence="1">Cell membrane</location>
        <topology evidence="1">Multi-pass membrane protein</topology>
    </subcellularLocation>
</comment>
<evidence type="ECO:0000256" key="2">
    <source>
        <dbReference type="ARBA" id="ARBA00008335"/>
    </source>
</evidence>
<feature type="region of interest" description="Disordered" evidence="6">
    <location>
        <begin position="543"/>
        <end position="566"/>
    </location>
</feature>
<keyword evidence="3 7" id="KW-0812">Transmembrane</keyword>
<feature type="transmembrane region" description="Helical" evidence="7">
    <location>
        <begin position="366"/>
        <end position="388"/>
    </location>
</feature>
<feature type="transmembrane region" description="Helical" evidence="7">
    <location>
        <begin position="158"/>
        <end position="177"/>
    </location>
</feature>
<protein>
    <recommendedName>
        <fullName evidence="8">Major facilitator superfamily (MFS) profile domain-containing protein</fullName>
    </recommendedName>
</protein>
<dbReference type="InterPro" id="IPR020846">
    <property type="entry name" value="MFS_dom"/>
</dbReference>
<comment type="similarity">
    <text evidence="2">Belongs to the major facilitator superfamily.</text>
</comment>
<feature type="transmembrane region" description="Helical" evidence="7">
    <location>
        <begin position="253"/>
        <end position="272"/>
    </location>
</feature>
<comment type="caution">
    <text evidence="9">The sequence shown here is derived from an EMBL/GenBank/DDBJ whole genome shotgun (WGS) entry which is preliminary data.</text>
</comment>
<evidence type="ECO:0000256" key="4">
    <source>
        <dbReference type="ARBA" id="ARBA00022989"/>
    </source>
</evidence>
<keyword evidence="10" id="KW-1185">Reference proteome</keyword>
<dbReference type="InterPro" id="IPR036259">
    <property type="entry name" value="MFS_trans_sf"/>
</dbReference>
<sequence>MADQTEGIPPTQPIREGGHTHRSSTGSSLHHNQFKDSFFSRTHSFFRRDSHIGHVGRHPLRGSQDIELHTWDGPDDPDNPFNWSKTYKWVLTLTICFISILTGLPAGSYGAGNKYMEQQFHIQNEPFPNLAWATASWNMGAAFWPLIFVPLTESSGRMPGYFIAYFILVVSLFPSAFAQNFATLVVTRFFGGGASSVSINIVGGSISDVWYGPKARSLPMSLFGFTSVVGIALGPFIGAAIQQIHKSSPWRWIFYIQIIYNAGLIPVFWFILRETRADVILKRRAKKLRNETGRSIYAEADLDTTSVWKLVQISFERPTRMLLTEPVVIFFTLWVSFAWGILFLFFSSVAQTFSSNYGWGTFQTGLVQLAISVGAVIGTLLNPIQDWIYLKSASRNREHPGKPIPEARLYTSIPGSLLFAGGLFWYGWASVGDGSVSWIVPALGIGCTGVGIYSIYMAVVNYLTDAYEKYAASALSAASLGRNTFGAFLPLASFQLFQNLGYGWAGSLLGFVGLALSVVPVVLVLKGPAIRRQSPFMREAMFAPDDDSEKDGVSSENDGVAQKTEV</sequence>
<evidence type="ECO:0000313" key="10">
    <source>
        <dbReference type="Proteomes" id="UP000191408"/>
    </source>
</evidence>
<accession>A0A1V6N8E4</accession>
<evidence type="ECO:0000256" key="3">
    <source>
        <dbReference type="ARBA" id="ARBA00022692"/>
    </source>
</evidence>
<dbReference type="GO" id="GO:0005886">
    <property type="term" value="C:plasma membrane"/>
    <property type="evidence" value="ECO:0007669"/>
    <property type="project" value="UniProtKB-SubCell"/>
</dbReference>
<feature type="transmembrane region" description="Helical" evidence="7">
    <location>
        <begin position="327"/>
        <end position="346"/>
    </location>
</feature>
<feature type="transmembrane region" description="Helical" evidence="7">
    <location>
        <begin position="189"/>
        <end position="210"/>
    </location>
</feature>
<organism evidence="9 10">
    <name type="scientific">Penicillium polonicum</name>
    <dbReference type="NCBI Taxonomy" id="60169"/>
    <lineage>
        <taxon>Eukaryota</taxon>
        <taxon>Fungi</taxon>
        <taxon>Dikarya</taxon>
        <taxon>Ascomycota</taxon>
        <taxon>Pezizomycotina</taxon>
        <taxon>Eurotiomycetes</taxon>
        <taxon>Eurotiomycetidae</taxon>
        <taxon>Eurotiales</taxon>
        <taxon>Aspergillaceae</taxon>
        <taxon>Penicillium</taxon>
    </lineage>
</organism>
<dbReference type="OrthoDB" id="4426556at2759"/>
<reference evidence="10" key="1">
    <citation type="journal article" date="2017" name="Nat. Microbiol.">
        <title>Global analysis of biosynthetic gene clusters reveals vast potential of secondary metabolite production in Penicillium species.</title>
        <authorList>
            <person name="Nielsen J.C."/>
            <person name="Grijseels S."/>
            <person name="Prigent S."/>
            <person name="Ji B."/>
            <person name="Dainat J."/>
            <person name="Nielsen K.F."/>
            <person name="Frisvad J.C."/>
            <person name="Workman M."/>
            <person name="Nielsen J."/>
        </authorList>
    </citation>
    <scope>NUCLEOTIDE SEQUENCE [LARGE SCALE GENOMIC DNA]</scope>
    <source>
        <strain evidence="10">IBT 4502</strain>
    </source>
</reference>
<dbReference type="SUPFAM" id="SSF103473">
    <property type="entry name" value="MFS general substrate transporter"/>
    <property type="match status" value="1"/>
</dbReference>
<feature type="domain" description="Major facilitator superfamily (MFS) profile" evidence="8">
    <location>
        <begin position="91"/>
        <end position="531"/>
    </location>
</feature>
<evidence type="ECO:0000256" key="1">
    <source>
        <dbReference type="ARBA" id="ARBA00004651"/>
    </source>
</evidence>
<dbReference type="AlphaFoldDB" id="A0A1V6N8E4"/>
<evidence type="ECO:0000256" key="6">
    <source>
        <dbReference type="SAM" id="MobiDB-lite"/>
    </source>
</evidence>
<dbReference type="PROSITE" id="PS50850">
    <property type="entry name" value="MFS"/>
    <property type="match status" value="1"/>
</dbReference>
<dbReference type="GO" id="GO:0022857">
    <property type="term" value="F:transmembrane transporter activity"/>
    <property type="evidence" value="ECO:0007669"/>
    <property type="project" value="InterPro"/>
</dbReference>
<dbReference type="Proteomes" id="UP000191408">
    <property type="component" value="Unassembled WGS sequence"/>
</dbReference>
<feature type="transmembrane region" description="Helical" evidence="7">
    <location>
        <begin position="130"/>
        <end position="151"/>
    </location>
</feature>
<evidence type="ECO:0000256" key="7">
    <source>
        <dbReference type="SAM" id="Phobius"/>
    </source>
</evidence>
<evidence type="ECO:0000256" key="5">
    <source>
        <dbReference type="ARBA" id="ARBA00023136"/>
    </source>
</evidence>
<proteinExistence type="inferred from homology"/>
<dbReference type="FunFam" id="1.20.1250.20:FF:000082">
    <property type="entry name" value="MFS multidrug transporter, putative"/>
    <property type="match status" value="1"/>
</dbReference>
<name>A0A1V6N8E4_PENPO</name>
<evidence type="ECO:0000259" key="8">
    <source>
        <dbReference type="PROSITE" id="PS50850"/>
    </source>
</evidence>
<keyword evidence="4 7" id="KW-1133">Transmembrane helix</keyword>
<feature type="transmembrane region" description="Helical" evidence="7">
    <location>
        <begin position="409"/>
        <end position="426"/>
    </location>
</feature>
<dbReference type="STRING" id="60169.A0A1V6N8E4"/>
<dbReference type="Gene3D" id="1.20.1250.20">
    <property type="entry name" value="MFS general substrate transporter like domains"/>
    <property type="match status" value="1"/>
</dbReference>
<dbReference type="EMBL" id="MDYM01000020">
    <property type="protein sequence ID" value="OQD60857.1"/>
    <property type="molecule type" value="Genomic_DNA"/>
</dbReference>
<dbReference type="PANTHER" id="PTHR23502:SF61">
    <property type="entry name" value="MULTIDRUG TRANSPORTER, PUTATIVE (AFU_ORTHOLOGUE AFUA_3G02780)-RELATED"/>
    <property type="match status" value="1"/>
</dbReference>
<dbReference type="InterPro" id="IPR011701">
    <property type="entry name" value="MFS"/>
</dbReference>
<dbReference type="PANTHER" id="PTHR23502">
    <property type="entry name" value="MAJOR FACILITATOR SUPERFAMILY"/>
    <property type="match status" value="1"/>
</dbReference>
<feature type="transmembrane region" description="Helical" evidence="7">
    <location>
        <begin position="438"/>
        <end position="463"/>
    </location>
</feature>
<feature type="transmembrane region" description="Helical" evidence="7">
    <location>
        <begin position="504"/>
        <end position="525"/>
    </location>
</feature>
<evidence type="ECO:0000313" key="9">
    <source>
        <dbReference type="EMBL" id="OQD60857.1"/>
    </source>
</evidence>
<keyword evidence="5 7" id="KW-0472">Membrane</keyword>
<feature type="transmembrane region" description="Helical" evidence="7">
    <location>
        <begin position="222"/>
        <end position="241"/>
    </location>
</feature>
<feature type="transmembrane region" description="Helical" evidence="7">
    <location>
        <begin position="89"/>
        <end position="110"/>
    </location>
</feature>